<feature type="domain" description="Major facilitator superfamily (MFS) profile" evidence="7">
    <location>
        <begin position="1"/>
        <end position="79"/>
    </location>
</feature>
<gene>
    <name evidence="8" type="ORF">ACFO8Q_10090</name>
</gene>
<dbReference type="InterPro" id="IPR036259">
    <property type="entry name" value="MFS_trans_sf"/>
</dbReference>
<evidence type="ECO:0000313" key="9">
    <source>
        <dbReference type="Proteomes" id="UP001596002"/>
    </source>
</evidence>
<evidence type="ECO:0000256" key="3">
    <source>
        <dbReference type="ARBA" id="ARBA00022692"/>
    </source>
</evidence>
<feature type="transmembrane region" description="Helical" evidence="6">
    <location>
        <begin position="57"/>
        <end position="74"/>
    </location>
</feature>
<dbReference type="SUPFAM" id="SSF103473">
    <property type="entry name" value="MFS general substrate transporter"/>
    <property type="match status" value="1"/>
</dbReference>
<keyword evidence="4 6" id="KW-1133">Transmembrane helix</keyword>
<keyword evidence="2" id="KW-0813">Transport</keyword>
<keyword evidence="5 6" id="KW-0472">Membrane</keyword>
<dbReference type="Gene3D" id="1.20.1250.20">
    <property type="entry name" value="MFS general substrate transporter like domains"/>
    <property type="match status" value="1"/>
</dbReference>
<keyword evidence="3 6" id="KW-0812">Transmembrane</keyword>
<dbReference type="Proteomes" id="UP001596002">
    <property type="component" value="Unassembled WGS sequence"/>
</dbReference>
<dbReference type="Pfam" id="PF07690">
    <property type="entry name" value="MFS_1"/>
    <property type="match status" value="1"/>
</dbReference>
<organism evidence="8 9">
    <name type="scientific">Effusibacillus consociatus</name>
    <dbReference type="NCBI Taxonomy" id="1117041"/>
    <lineage>
        <taxon>Bacteria</taxon>
        <taxon>Bacillati</taxon>
        <taxon>Bacillota</taxon>
        <taxon>Bacilli</taxon>
        <taxon>Bacillales</taxon>
        <taxon>Alicyclobacillaceae</taxon>
        <taxon>Effusibacillus</taxon>
    </lineage>
</organism>
<reference evidence="9" key="1">
    <citation type="journal article" date="2019" name="Int. J. Syst. Evol. Microbiol.">
        <title>The Global Catalogue of Microorganisms (GCM) 10K type strain sequencing project: providing services to taxonomists for standard genome sequencing and annotation.</title>
        <authorList>
            <consortium name="The Broad Institute Genomics Platform"/>
            <consortium name="The Broad Institute Genome Sequencing Center for Infectious Disease"/>
            <person name="Wu L."/>
            <person name="Ma J."/>
        </authorList>
    </citation>
    <scope>NUCLEOTIDE SEQUENCE [LARGE SCALE GENOMIC DNA]</scope>
    <source>
        <strain evidence="9">WYCCWR 12678</strain>
    </source>
</reference>
<dbReference type="EMBL" id="JBHSHC010000086">
    <property type="protein sequence ID" value="MFC4767707.1"/>
    <property type="molecule type" value="Genomic_DNA"/>
</dbReference>
<dbReference type="PROSITE" id="PS50850">
    <property type="entry name" value="MFS"/>
    <property type="match status" value="1"/>
</dbReference>
<comment type="subcellular location">
    <subcellularLocation>
        <location evidence="1">Cell membrane</location>
        <topology evidence="1">Multi-pass membrane protein</topology>
    </subcellularLocation>
</comment>
<protein>
    <submittedName>
        <fullName evidence="8">MFS transporter</fullName>
    </submittedName>
</protein>
<name>A0ABV9Q2P6_9BACL</name>
<accession>A0ABV9Q2P6</accession>
<evidence type="ECO:0000313" key="8">
    <source>
        <dbReference type="EMBL" id="MFC4767707.1"/>
    </source>
</evidence>
<evidence type="ECO:0000256" key="5">
    <source>
        <dbReference type="ARBA" id="ARBA00023136"/>
    </source>
</evidence>
<evidence type="ECO:0000256" key="6">
    <source>
        <dbReference type="SAM" id="Phobius"/>
    </source>
</evidence>
<sequence length="100" mass="10749">MIGTQIIAYAFVSQYYPIQMRSTGIGWASGVGRLGAIIGPMMGGFLLTMNLPLQQNFLAFAIPGIIAAFAIGFVQDRNNSKQVTEINSGNNEPIIDIIAK</sequence>
<dbReference type="InterPro" id="IPR020846">
    <property type="entry name" value="MFS_dom"/>
</dbReference>
<evidence type="ECO:0000256" key="4">
    <source>
        <dbReference type="ARBA" id="ARBA00022989"/>
    </source>
</evidence>
<evidence type="ECO:0000256" key="2">
    <source>
        <dbReference type="ARBA" id="ARBA00022448"/>
    </source>
</evidence>
<proteinExistence type="predicted"/>
<feature type="transmembrane region" description="Helical" evidence="6">
    <location>
        <begin position="30"/>
        <end position="51"/>
    </location>
</feature>
<comment type="caution">
    <text evidence="8">The sequence shown here is derived from an EMBL/GenBank/DDBJ whole genome shotgun (WGS) entry which is preliminary data.</text>
</comment>
<evidence type="ECO:0000259" key="7">
    <source>
        <dbReference type="PROSITE" id="PS50850"/>
    </source>
</evidence>
<keyword evidence="9" id="KW-1185">Reference proteome</keyword>
<dbReference type="InterPro" id="IPR011701">
    <property type="entry name" value="MFS"/>
</dbReference>
<evidence type="ECO:0000256" key="1">
    <source>
        <dbReference type="ARBA" id="ARBA00004651"/>
    </source>
</evidence>